<dbReference type="EMBL" id="JBHSMG010000001">
    <property type="protein sequence ID" value="MFC5501531.1"/>
    <property type="molecule type" value="Genomic_DNA"/>
</dbReference>
<dbReference type="Proteomes" id="UP001596039">
    <property type="component" value="Unassembled WGS sequence"/>
</dbReference>
<evidence type="ECO:0000313" key="5">
    <source>
        <dbReference type="EMBL" id="MFC5501531.1"/>
    </source>
</evidence>
<evidence type="ECO:0000256" key="2">
    <source>
        <dbReference type="ARBA" id="ARBA00023002"/>
    </source>
</evidence>
<comment type="similarity">
    <text evidence="3">Belongs to the FMN-dependent alpha-hydroxy acid dehydrogenase family.</text>
</comment>
<comment type="caution">
    <text evidence="5">The sequence shown here is derived from an EMBL/GenBank/DDBJ whole genome shotgun (WGS) entry which is preliminary data.</text>
</comment>
<accession>A0ABW0NM85</accession>
<evidence type="ECO:0000256" key="1">
    <source>
        <dbReference type="ARBA" id="ARBA00001917"/>
    </source>
</evidence>
<evidence type="ECO:0000259" key="4">
    <source>
        <dbReference type="PROSITE" id="PS51349"/>
    </source>
</evidence>
<keyword evidence="2" id="KW-0560">Oxidoreductase</keyword>
<dbReference type="PANTHER" id="PTHR10578">
    <property type="entry name" value="S -2-HYDROXY-ACID OXIDASE-RELATED"/>
    <property type="match status" value="1"/>
</dbReference>
<dbReference type="PANTHER" id="PTHR10578:SF143">
    <property type="entry name" value="FMN-DEPENDENT ALPHA-HYDROXY ACID DEHYDROGENASE PB1A11.03"/>
    <property type="match status" value="1"/>
</dbReference>
<organism evidence="5 6">
    <name type="scientific">Lysinimonas soli</name>
    <dbReference type="NCBI Taxonomy" id="1074233"/>
    <lineage>
        <taxon>Bacteria</taxon>
        <taxon>Bacillati</taxon>
        <taxon>Actinomycetota</taxon>
        <taxon>Actinomycetes</taxon>
        <taxon>Micrococcales</taxon>
        <taxon>Microbacteriaceae</taxon>
        <taxon>Lysinimonas</taxon>
    </lineage>
</organism>
<dbReference type="InterPro" id="IPR012133">
    <property type="entry name" value="Alpha-hydoxy_acid_DH_FMN"/>
</dbReference>
<dbReference type="SUPFAM" id="SSF51395">
    <property type="entry name" value="FMN-linked oxidoreductases"/>
    <property type="match status" value="1"/>
</dbReference>
<name>A0ABW0NM85_9MICO</name>
<dbReference type="InterPro" id="IPR013785">
    <property type="entry name" value="Aldolase_TIM"/>
</dbReference>
<dbReference type="InterPro" id="IPR037396">
    <property type="entry name" value="FMN_HAD"/>
</dbReference>
<feature type="domain" description="FMN hydroxy acid dehydrogenase" evidence="4">
    <location>
        <begin position="21"/>
        <end position="425"/>
    </location>
</feature>
<dbReference type="RefSeq" id="WP_386739116.1">
    <property type="nucleotide sequence ID" value="NZ_JBHSMG010000001.1"/>
</dbReference>
<dbReference type="InterPro" id="IPR000262">
    <property type="entry name" value="FMN-dep_DH"/>
</dbReference>
<evidence type="ECO:0000313" key="6">
    <source>
        <dbReference type="Proteomes" id="UP001596039"/>
    </source>
</evidence>
<dbReference type="PROSITE" id="PS51349">
    <property type="entry name" value="FMN_HYDROXY_ACID_DH_2"/>
    <property type="match status" value="1"/>
</dbReference>
<dbReference type="Pfam" id="PF01070">
    <property type="entry name" value="FMN_dh"/>
    <property type="match status" value="1"/>
</dbReference>
<reference evidence="6" key="1">
    <citation type="journal article" date="2019" name="Int. J. Syst. Evol. Microbiol.">
        <title>The Global Catalogue of Microorganisms (GCM) 10K type strain sequencing project: providing services to taxonomists for standard genome sequencing and annotation.</title>
        <authorList>
            <consortium name="The Broad Institute Genomics Platform"/>
            <consortium name="The Broad Institute Genome Sequencing Center for Infectious Disease"/>
            <person name="Wu L."/>
            <person name="Ma J."/>
        </authorList>
    </citation>
    <scope>NUCLEOTIDE SEQUENCE [LARGE SCALE GENOMIC DNA]</scope>
    <source>
        <strain evidence="6">CGMCC 4.6997</strain>
    </source>
</reference>
<proteinExistence type="inferred from homology"/>
<dbReference type="Gene3D" id="3.20.20.70">
    <property type="entry name" value="Aldolase class I"/>
    <property type="match status" value="1"/>
</dbReference>
<comment type="cofactor">
    <cofactor evidence="1">
        <name>FMN</name>
        <dbReference type="ChEBI" id="CHEBI:58210"/>
    </cofactor>
</comment>
<evidence type="ECO:0000256" key="3">
    <source>
        <dbReference type="ARBA" id="ARBA00024042"/>
    </source>
</evidence>
<keyword evidence="6" id="KW-1185">Reference proteome</keyword>
<sequence length="425" mass="45381">MTQAFARRTQTEIFRAGASGTAPRIPTRWPSLLAAAERAMSPEAWAYVHGSSGLESTADANAEAFARWRIVPRVLRDVSDRELGVTLFGHRYPTPLLASPVGVLELVDRDADLAIARAAASWGVPVILSNQASIPMERVAAEGGGGPRWFQLYWSSSDELVASLVARAEGIGVDALVVTLDTQLLGWRPRDLDQAYLPFIHGMGIAQYTSDPVFRRLVAERMAAAPAPGAPRPRVTPAALRTLIGMTRRYPGRFAANLRSGEPRVAVETFLDVFSRSDLNWEDLPALRSLTSLPIVLKGIQHPDDARRALDAGMDGLIVSNHAGRQLDGAIASLDALPGVVAAVDGRAPVLFDSGVRGGADVFRAMALGAAAVCVGRPWVYGMSIAGEGGAREALRNLIAEFDLTLALSGHRSVAELSSDALVRD</sequence>
<dbReference type="PIRSF" id="PIRSF000138">
    <property type="entry name" value="Al-hdrx_acd_dh"/>
    <property type="match status" value="1"/>
</dbReference>
<protein>
    <submittedName>
        <fullName evidence="5">Alpha-hydroxy-acid oxidizing protein</fullName>
    </submittedName>
</protein>
<gene>
    <name evidence="5" type="ORF">ACFPJ4_04660</name>
</gene>